<evidence type="ECO:0000256" key="7">
    <source>
        <dbReference type="ARBA" id="ARBA00022763"/>
    </source>
</evidence>
<keyword evidence="6" id="KW-0547">Nucleotide-binding</keyword>
<proteinExistence type="predicted"/>
<dbReference type="InterPro" id="IPR012310">
    <property type="entry name" value="DNA_ligase_ATP-dep_cent"/>
</dbReference>
<gene>
    <name evidence="15" type="primary">ligB_1</name>
    <name evidence="15" type="ORF">Tsedi_01962</name>
</gene>
<dbReference type="PANTHER" id="PTHR45674:SF13">
    <property type="entry name" value="DNA LIGASE-RELATED"/>
    <property type="match status" value="1"/>
</dbReference>
<evidence type="ECO:0000256" key="3">
    <source>
        <dbReference type="ARBA" id="ARBA00022618"/>
    </source>
</evidence>
<protein>
    <recommendedName>
        <fullName evidence="1">DNA ligase (ATP)</fullName>
        <ecNumber evidence="1">6.5.1.1</ecNumber>
    </recommendedName>
</protein>
<keyword evidence="7" id="KW-0227">DNA damage</keyword>
<dbReference type="GO" id="GO:0006310">
    <property type="term" value="P:DNA recombination"/>
    <property type="evidence" value="ECO:0007669"/>
    <property type="project" value="UniProtKB-KW"/>
</dbReference>
<evidence type="ECO:0000313" key="16">
    <source>
        <dbReference type="Proteomes" id="UP000320225"/>
    </source>
</evidence>
<evidence type="ECO:0000256" key="12">
    <source>
        <dbReference type="ARBA" id="ARBA00023306"/>
    </source>
</evidence>
<evidence type="ECO:0000256" key="10">
    <source>
        <dbReference type="ARBA" id="ARBA00023172"/>
    </source>
</evidence>
<dbReference type="Gene3D" id="2.40.50.140">
    <property type="entry name" value="Nucleic acid-binding proteins"/>
    <property type="match status" value="1"/>
</dbReference>
<dbReference type="OrthoDB" id="9767858at2"/>
<dbReference type="GO" id="GO:0005524">
    <property type="term" value="F:ATP binding"/>
    <property type="evidence" value="ECO:0007669"/>
    <property type="project" value="UniProtKB-KW"/>
</dbReference>
<name>A0A554WL69_9BURK</name>
<keyword evidence="12" id="KW-0131">Cell cycle</keyword>
<evidence type="ECO:0000256" key="13">
    <source>
        <dbReference type="ARBA" id="ARBA00034003"/>
    </source>
</evidence>
<keyword evidence="8" id="KW-0067">ATP-binding</keyword>
<comment type="caution">
    <text evidence="15">The sequence shown here is derived from an EMBL/GenBank/DDBJ whole genome shotgun (WGS) entry which is preliminary data.</text>
</comment>
<evidence type="ECO:0000256" key="2">
    <source>
        <dbReference type="ARBA" id="ARBA00022598"/>
    </source>
</evidence>
<dbReference type="GO" id="GO:0006260">
    <property type="term" value="P:DNA replication"/>
    <property type="evidence" value="ECO:0007669"/>
    <property type="project" value="UniProtKB-KW"/>
</dbReference>
<evidence type="ECO:0000256" key="1">
    <source>
        <dbReference type="ARBA" id="ARBA00012727"/>
    </source>
</evidence>
<keyword evidence="10" id="KW-0233">DNA recombination</keyword>
<keyword evidence="4" id="KW-0235">DNA replication</keyword>
<dbReference type="GO" id="GO:0003677">
    <property type="term" value="F:DNA binding"/>
    <property type="evidence" value="ECO:0007669"/>
    <property type="project" value="InterPro"/>
</dbReference>
<evidence type="ECO:0000259" key="14">
    <source>
        <dbReference type="PROSITE" id="PS50160"/>
    </source>
</evidence>
<keyword evidence="5" id="KW-0479">Metal-binding</keyword>
<dbReference type="AlphaFoldDB" id="A0A554WL69"/>
<dbReference type="NCBIfam" id="TIGR04120">
    <property type="entry name" value="DNA_lig_bact"/>
    <property type="match status" value="1"/>
</dbReference>
<organism evidence="15 16">
    <name type="scientific">Tepidimonas sediminis</name>
    <dbReference type="NCBI Taxonomy" id="2588941"/>
    <lineage>
        <taxon>Bacteria</taxon>
        <taxon>Pseudomonadati</taxon>
        <taxon>Pseudomonadota</taxon>
        <taxon>Betaproteobacteria</taxon>
        <taxon>Burkholderiales</taxon>
        <taxon>Tepidimonas</taxon>
    </lineage>
</organism>
<dbReference type="InterPro" id="IPR012309">
    <property type="entry name" value="DNA_ligase_ATP-dep_C"/>
</dbReference>
<dbReference type="GO" id="GO:0046872">
    <property type="term" value="F:metal ion binding"/>
    <property type="evidence" value="ECO:0007669"/>
    <property type="project" value="UniProtKB-KW"/>
</dbReference>
<evidence type="ECO:0000256" key="9">
    <source>
        <dbReference type="ARBA" id="ARBA00022842"/>
    </source>
</evidence>
<dbReference type="Pfam" id="PF04675">
    <property type="entry name" value="DNA_ligase_A_N"/>
    <property type="match status" value="1"/>
</dbReference>
<dbReference type="EMBL" id="VJND01000013">
    <property type="protein sequence ID" value="TSE24309.1"/>
    <property type="molecule type" value="Genomic_DNA"/>
</dbReference>
<keyword evidence="9" id="KW-0460">Magnesium</keyword>
<dbReference type="InterPro" id="IPR012308">
    <property type="entry name" value="DNA_ligase_ATP-dep_N"/>
</dbReference>
<keyword evidence="16" id="KW-1185">Reference proteome</keyword>
<dbReference type="NCBIfam" id="NF006701">
    <property type="entry name" value="PRK09247.1"/>
    <property type="match status" value="1"/>
</dbReference>
<dbReference type="PROSITE" id="PS00697">
    <property type="entry name" value="DNA_LIGASE_A1"/>
    <property type="match status" value="1"/>
</dbReference>
<evidence type="ECO:0000256" key="4">
    <source>
        <dbReference type="ARBA" id="ARBA00022705"/>
    </source>
</evidence>
<evidence type="ECO:0000256" key="5">
    <source>
        <dbReference type="ARBA" id="ARBA00022723"/>
    </source>
</evidence>
<sequence>MNDFAALCAALDATTSTQARLQALQTYFAQADAADAAWAVYLLAGGKPRQAVPTREFKALAREVAGLPEWLFDECHQAVGDLAETVALLLPPPAQPLQQPLAAWMAQVRALRGLPPDERAARLKAQWARLPQEQRLLHGKLITGALRVGVSRLLVTQALAALAGVPPALVAQRLIGYTHADASPGPDDWRALVAPAAPAPVGPAAGVPDAHPYPFFLAHALPADAQAAAAQLGAVPDWLVEWKWDGIRAQLVRRGGVALWSRGEELITERFPELAELGARLPPGTVLDGEIVVWRDGAPQPFAALQRRLGRQRVGAALRRALPVALLAYDLLEQDGADLRTRPQHERRARLQALVQAVADARLLLSPELIAPPGADWAWFDGERRRARTVGAEGLMLKRRDGVYGVGRTRRDGLWWKWKADPWTVDAVLVYAQRGHGRRAGLFSDYTFALWSHPPGDARRQLVPFAKAYSGLSDAELARVDAIIRRTTRDSFGPVRAVEPTLVFELGFEGLARSARHKSGVAVRFPRILRWRTDKPVEEADTLAALHALLDGAAGGGAGEAG</sequence>
<comment type="catalytic activity">
    <reaction evidence="13">
        <text>ATP + (deoxyribonucleotide)n-3'-hydroxyl + 5'-phospho-(deoxyribonucleotide)m = (deoxyribonucleotide)n+m + AMP + diphosphate.</text>
        <dbReference type="EC" id="6.5.1.1"/>
    </reaction>
</comment>
<dbReference type="InterPro" id="IPR012340">
    <property type="entry name" value="NA-bd_OB-fold"/>
</dbReference>
<dbReference type="CDD" id="cd07897">
    <property type="entry name" value="Adenylation_DNA_ligase_Bac1"/>
    <property type="match status" value="1"/>
</dbReference>
<dbReference type="InterPro" id="IPR026333">
    <property type="entry name" value="ATP_dep_DNA_lig_pp_1105_fam"/>
</dbReference>
<keyword evidence="2 15" id="KW-0436">Ligase</keyword>
<dbReference type="GO" id="GO:0051301">
    <property type="term" value="P:cell division"/>
    <property type="evidence" value="ECO:0007669"/>
    <property type="project" value="UniProtKB-KW"/>
</dbReference>
<evidence type="ECO:0000313" key="15">
    <source>
        <dbReference type="EMBL" id="TSE24309.1"/>
    </source>
</evidence>
<dbReference type="Proteomes" id="UP000320225">
    <property type="component" value="Unassembled WGS sequence"/>
</dbReference>
<dbReference type="GO" id="GO:0003910">
    <property type="term" value="F:DNA ligase (ATP) activity"/>
    <property type="evidence" value="ECO:0007669"/>
    <property type="project" value="UniProtKB-EC"/>
</dbReference>
<dbReference type="EC" id="6.5.1.1" evidence="1"/>
<dbReference type="PANTHER" id="PTHR45674">
    <property type="entry name" value="DNA LIGASE 1/3 FAMILY MEMBER"/>
    <property type="match status" value="1"/>
</dbReference>
<evidence type="ECO:0000256" key="11">
    <source>
        <dbReference type="ARBA" id="ARBA00023204"/>
    </source>
</evidence>
<reference evidence="15 16" key="1">
    <citation type="submission" date="2019-07" db="EMBL/GenBank/DDBJ databases">
        <title>Tepidimonas sediminis YIM 72259 draft genome.</title>
        <authorList>
            <person name="Da Costa M.S."/>
            <person name="Froufe H.J.C."/>
            <person name="Egas C."/>
            <person name="Albuquerque L."/>
        </authorList>
    </citation>
    <scope>NUCLEOTIDE SEQUENCE [LARGE SCALE GENOMIC DNA]</scope>
    <source>
        <strain evidence="15 16">YIM 72259</strain>
    </source>
</reference>
<feature type="domain" description="ATP-dependent DNA ligase family profile" evidence="14">
    <location>
        <begin position="317"/>
        <end position="452"/>
    </location>
</feature>
<dbReference type="Pfam" id="PF01068">
    <property type="entry name" value="DNA_ligase_A_M"/>
    <property type="match status" value="1"/>
</dbReference>
<dbReference type="SUPFAM" id="SSF56091">
    <property type="entry name" value="DNA ligase/mRNA capping enzyme, catalytic domain"/>
    <property type="match status" value="1"/>
</dbReference>
<dbReference type="CDD" id="cd07972">
    <property type="entry name" value="OBF_DNA_ligase_Arch_LigB"/>
    <property type="match status" value="1"/>
</dbReference>
<evidence type="ECO:0000256" key="8">
    <source>
        <dbReference type="ARBA" id="ARBA00022840"/>
    </source>
</evidence>
<keyword evidence="3" id="KW-0132">Cell division</keyword>
<keyword evidence="11" id="KW-0234">DNA repair</keyword>
<dbReference type="InterPro" id="IPR036599">
    <property type="entry name" value="DNA_ligase_N_sf"/>
</dbReference>
<dbReference type="PROSITE" id="PS50160">
    <property type="entry name" value="DNA_LIGASE_A3"/>
    <property type="match status" value="1"/>
</dbReference>
<accession>A0A554WL69</accession>
<dbReference type="SUPFAM" id="SSF50249">
    <property type="entry name" value="Nucleic acid-binding proteins"/>
    <property type="match status" value="1"/>
</dbReference>
<dbReference type="GO" id="GO:0006281">
    <property type="term" value="P:DNA repair"/>
    <property type="evidence" value="ECO:0007669"/>
    <property type="project" value="UniProtKB-KW"/>
</dbReference>
<evidence type="ECO:0000256" key="6">
    <source>
        <dbReference type="ARBA" id="ARBA00022741"/>
    </source>
</evidence>
<dbReference type="InterPro" id="IPR016059">
    <property type="entry name" value="DNA_ligase_ATP-dep_CS"/>
</dbReference>
<dbReference type="Gene3D" id="3.30.470.30">
    <property type="entry name" value="DNA ligase/mRNA capping enzyme"/>
    <property type="match status" value="1"/>
</dbReference>
<dbReference type="Pfam" id="PF04679">
    <property type="entry name" value="DNA_ligase_A_C"/>
    <property type="match status" value="1"/>
</dbReference>
<dbReference type="InterPro" id="IPR050191">
    <property type="entry name" value="ATP-dep_DNA_ligase"/>
</dbReference>
<dbReference type="Gene3D" id="1.10.3260.10">
    <property type="entry name" value="DNA ligase, ATP-dependent, N-terminal domain"/>
    <property type="match status" value="1"/>
</dbReference>
<dbReference type="RefSeq" id="WP_143896146.1">
    <property type="nucleotide sequence ID" value="NZ_VJND01000013.1"/>
</dbReference>